<dbReference type="NCBIfam" id="TIGR02937">
    <property type="entry name" value="sigma70-ECF"/>
    <property type="match status" value="1"/>
</dbReference>
<dbReference type="EMBL" id="SGXD01000006">
    <property type="protein sequence ID" value="RZS79406.1"/>
    <property type="molecule type" value="Genomic_DNA"/>
</dbReference>
<keyword evidence="2" id="KW-1185">Reference proteome</keyword>
<dbReference type="Gene3D" id="1.10.1740.10">
    <property type="match status" value="1"/>
</dbReference>
<organism evidence="1 2">
    <name type="scientific">Motilibacter rhizosphaerae</name>
    <dbReference type="NCBI Taxonomy" id="598652"/>
    <lineage>
        <taxon>Bacteria</taxon>
        <taxon>Bacillati</taxon>
        <taxon>Actinomycetota</taxon>
        <taxon>Actinomycetes</taxon>
        <taxon>Motilibacterales</taxon>
        <taxon>Motilibacteraceae</taxon>
        <taxon>Motilibacter</taxon>
    </lineage>
</organism>
<dbReference type="RefSeq" id="WP_231116562.1">
    <property type="nucleotide sequence ID" value="NZ_SGXD01000006.1"/>
</dbReference>
<evidence type="ECO:0000313" key="2">
    <source>
        <dbReference type="Proteomes" id="UP000293638"/>
    </source>
</evidence>
<dbReference type="Gene3D" id="1.10.10.10">
    <property type="entry name" value="Winged helix-like DNA-binding domain superfamily/Winged helix DNA-binding domain"/>
    <property type="match status" value="1"/>
</dbReference>
<reference evidence="1 2" key="1">
    <citation type="submission" date="2019-02" db="EMBL/GenBank/DDBJ databases">
        <title>Genomic Encyclopedia of Type Strains, Phase IV (KMG-IV): sequencing the most valuable type-strain genomes for metagenomic binning, comparative biology and taxonomic classification.</title>
        <authorList>
            <person name="Goeker M."/>
        </authorList>
    </citation>
    <scope>NUCLEOTIDE SEQUENCE [LARGE SCALE GENOMIC DNA]</scope>
    <source>
        <strain evidence="1 2">DSM 45622</strain>
    </source>
</reference>
<sequence length="219" mass="24235">MPDQVTAGGRVPAQATRADDSREWLAALDGEPEQAVARLHALLLRAARAEVNRRAPRWGITGPELDDLACQAADDACLAVLRKRGQFRGESRFTTWAYAFVVLEVSSKLPRHAWREREVALADDDWSRLPDRLGIDPGASAEARELAEALQAAVEGELTERQRVAFHALVTEGVPVDVLAGRLGTTRGALYKTVFDARRKIRDSLVATGHLDPRREERR</sequence>
<dbReference type="InterPro" id="IPR013324">
    <property type="entry name" value="RNA_pol_sigma_r3/r4-like"/>
</dbReference>
<evidence type="ECO:0000313" key="1">
    <source>
        <dbReference type="EMBL" id="RZS79406.1"/>
    </source>
</evidence>
<dbReference type="Proteomes" id="UP000293638">
    <property type="component" value="Unassembled WGS sequence"/>
</dbReference>
<name>A0A4V2F2R8_9ACTN</name>
<dbReference type="GO" id="GO:0006352">
    <property type="term" value="P:DNA-templated transcription initiation"/>
    <property type="evidence" value="ECO:0007669"/>
    <property type="project" value="InterPro"/>
</dbReference>
<comment type="caution">
    <text evidence="1">The sequence shown here is derived from an EMBL/GenBank/DDBJ whole genome shotgun (WGS) entry which is preliminary data.</text>
</comment>
<dbReference type="InterPro" id="IPR036388">
    <property type="entry name" value="WH-like_DNA-bd_sf"/>
</dbReference>
<proteinExistence type="predicted"/>
<dbReference type="SUPFAM" id="SSF88946">
    <property type="entry name" value="Sigma2 domain of RNA polymerase sigma factors"/>
    <property type="match status" value="1"/>
</dbReference>
<dbReference type="AlphaFoldDB" id="A0A4V2F2R8"/>
<dbReference type="GO" id="GO:0003700">
    <property type="term" value="F:DNA-binding transcription factor activity"/>
    <property type="evidence" value="ECO:0007669"/>
    <property type="project" value="InterPro"/>
</dbReference>
<accession>A0A4V2F2R8</accession>
<gene>
    <name evidence="1" type="ORF">EV189_3760</name>
</gene>
<dbReference type="SUPFAM" id="SSF88659">
    <property type="entry name" value="Sigma3 and sigma4 domains of RNA polymerase sigma factors"/>
    <property type="match status" value="1"/>
</dbReference>
<dbReference type="InterPro" id="IPR014284">
    <property type="entry name" value="RNA_pol_sigma-70_dom"/>
</dbReference>
<protein>
    <submittedName>
        <fullName evidence="1">RNA polymerase sigma-70 factor (ECF subfamily)</fullName>
    </submittedName>
</protein>
<dbReference type="InterPro" id="IPR013325">
    <property type="entry name" value="RNA_pol_sigma_r2"/>
</dbReference>